<dbReference type="InterPro" id="IPR039421">
    <property type="entry name" value="Type_1_exporter"/>
</dbReference>
<evidence type="ECO:0000313" key="11">
    <source>
        <dbReference type="Proteomes" id="UP000789901"/>
    </source>
</evidence>
<dbReference type="InterPro" id="IPR027417">
    <property type="entry name" value="P-loop_NTPase"/>
</dbReference>
<dbReference type="InterPro" id="IPR003439">
    <property type="entry name" value="ABC_transporter-like_ATP-bd"/>
</dbReference>
<dbReference type="Pfam" id="PF04471">
    <property type="entry name" value="Mrr_cat"/>
    <property type="match status" value="1"/>
</dbReference>
<evidence type="ECO:0000256" key="4">
    <source>
        <dbReference type="ARBA" id="ARBA00022840"/>
    </source>
</evidence>
<gene>
    <name evidence="10" type="ORF">GMARGA_LOCUS10424</name>
</gene>
<feature type="non-terminal residue" evidence="10">
    <location>
        <position position="1"/>
    </location>
</feature>
<evidence type="ECO:0000259" key="9">
    <source>
        <dbReference type="PROSITE" id="PS50929"/>
    </source>
</evidence>
<feature type="domain" description="ABC transmembrane type-1" evidence="9">
    <location>
        <begin position="1"/>
        <end position="92"/>
    </location>
</feature>
<feature type="domain" description="ABC transporter" evidence="8">
    <location>
        <begin position="98"/>
        <end position="339"/>
    </location>
</feature>
<feature type="transmembrane region" description="Helical" evidence="7">
    <location>
        <begin position="27"/>
        <end position="51"/>
    </location>
</feature>
<dbReference type="SMART" id="SM00382">
    <property type="entry name" value="AAA"/>
    <property type="match status" value="1"/>
</dbReference>
<keyword evidence="4" id="KW-0067">ATP-binding</keyword>
<protein>
    <submittedName>
        <fullName evidence="10">34067_t:CDS:1</fullName>
    </submittedName>
</protein>
<evidence type="ECO:0000256" key="6">
    <source>
        <dbReference type="ARBA" id="ARBA00023136"/>
    </source>
</evidence>
<dbReference type="Pfam" id="PF00664">
    <property type="entry name" value="ABC_membrane"/>
    <property type="match status" value="1"/>
</dbReference>
<dbReference type="SUPFAM" id="SSF52540">
    <property type="entry name" value="P-loop containing nucleoside triphosphate hydrolases"/>
    <property type="match status" value="1"/>
</dbReference>
<organism evidence="10 11">
    <name type="scientific">Gigaspora margarita</name>
    <dbReference type="NCBI Taxonomy" id="4874"/>
    <lineage>
        <taxon>Eukaryota</taxon>
        <taxon>Fungi</taxon>
        <taxon>Fungi incertae sedis</taxon>
        <taxon>Mucoromycota</taxon>
        <taxon>Glomeromycotina</taxon>
        <taxon>Glomeromycetes</taxon>
        <taxon>Diversisporales</taxon>
        <taxon>Gigasporaceae</taxon>
        <taxon>Gigaspora</taxon>
    </lineage>
</organism>
<evidence type="ECO:0000256" key="5">
    <source>
        <dbReference type="ARBA" id="ARBA00022989"/>
    </source>
</evidence>
<comment type="caution">
    <text evidence="10">The sequence shown here is derived from an EMBL/GenBank/DDBJ whole genome shotgun (WGS) entry which is preliminary data.</text>
</comment>
<dbReference type="SUPFAM" id="SSF52980">
    <property type="entry name" value="Restriction endonuclease-like"/>
    <property type="match status" value="1"/>
</dbReference>
<dbReference type="Pfam" id="PF00005">
    <property type="entry name" value="ABC_tran"/>
    <property type="match status" value="1"/>
</dbReference>
<keyword evidence="5 7" id="KW-1133">Transmembrane helix</keyword>
<accession>A0ABN7UTA3</accession>
<dbReference type="Gene3D" id="3.40.50.300">
    <property type="entry name" value="P-loop containing nucleotide triphosphate hydrolases"/>
    <property type="match status" value="1"/>
</dbReference>
<evidence type="ECO:0000256" key="7">
    <source>
        <dbReference type="SAM" id="Phobius"/>
    </source>
</evidence>
<evidence type="ECO:0000256" key="2">
    <source>
        <dbReference type="ARBA" id="ARBA00022692"/>
    </source>
</evidence>
<dbReference type="PANTHER" id="PTHR24221:SF503">
    <property type="entry name" value="MITOCHONDRIAL POTASSIUM CHANNEL ATP-BINDING SUBUNIT"/>
    <property type="match status" value="1"/>
</dbReference>
<sequence length="429" mass="47093">ALTREEEILRIYHNMLDEPMRQGFKNAFLISIIFAIAQSVIFLTNALAFWYGSRLIIVGEYDVKKMFTVFVAVIFGSMSAGRAFAFAPDIVKARCAAASIMSLIERVPTIDTWSNTVLNGIDLDINSGQYAALVGPSGCGKTTIISLIEQFYDIANGKVEIDGIDISALNVCNLRENIALVSQEPSLYDMTIKENVIFGCRPGQQATQEDVENACREANIHDFIIGLPDGYDTHVGGKGMQLSGGQKQRIAIARALIRNPRILLLDEATSALDSGSEIAVQKALDTAAAGRTTLAITHRLSTIQHVDVIFVIKDGKVYEQETYQELGSKDGGVDICVYISGIKFVVQCKNWIKEIGPSVVQSLDGALTQQPNGTVGVVVVPNEGEFTANCKERSRISIYHIILTNKNNICRDLEFVRKKCSNKDKILYV</sequence>
<reference evidence="10 11" key="1">
    <citation type="submission" date="2021-06" db="EMBL/GenBank/DDBJ databases">
        <authorList>
            <person name="Kallberg Y."/>
            <person name="Tangrot J."/>
            <person name="Rosling A."/>
        </authorList>
    </citation>
    <scope>NUCLEOTIDE SEQUENCE [LARGE SCALE GENOMIC DNA]</scope>
    <source>
        <strain evidence="10 11">120-4 pot B 10/14</strain>
    </source>
</reference>
<evidence type="ECO:0000256" key="3">
    <source>
        <dbReference type="ARBA" id="ARBA00022741"/>
    </source>
</evidence>
<keyword evidence="3" id="KW-0547">Nucleotide-binding</keyword>
<keyword evidence="6 7" id="KW-0472">Membrane</keyword>
<dbReference type="PROSITE" id="PS50929">
    <property type="entry name" value="ABC_TM1F"/>
    <property type="match status" value="1"/>
</dbReference>
<dbReference type="InterPro" id="IPR007560">
    <property type="entry name" value="Restrct_endonuc_IV_Mrr"/>
</dbReference>
<dbReference type="InterPro" id="IPR036640">
    <property type="entry name" value="ABC1_TM_sf"/>
</dbReference>
<keyword evidence="11" id="KW-1185">Reference proteome</keyword>
<dbReference type="PANTHER" id="PTHR24221">
    <property type="entry name" value="ATP-BINDING CASSETTE SUB-FAMILY B"/>
    <property type="match status" value="1"/>
</dbReference>
<feature type="transmembrane region" description="Helical" evidence="7">
    <location>
        <begin position="66"/>
        <end position="85"/>
    </location>
</feature>
<evidence type="ECO:0000259" key="8">
    <source>
        <dbReference type="PROSITE" id="PS50893"/>
    </source>
</evidence>
<comment type="subcellular location">
    <subcellularLocation>
        <location evidence="1">Membrane</location>
        <topology evidence="1">Multi-pass membrane protein</topology>
    </subcellularLocation>
</comment>
<dbReference type="InterPro" id="IPR011527">
    <property type="entry name" value="ABC1_TM_dom"/>
</dbReference>
<dbReference type="PROSITE" id="PS50893">
    <property type="entry name" value="ABC_TRANSPORTER_2"/>
    <property type="match status" value="1"/>
</dbReference>
<name>A0ABN7UTA3_GIGMA</name>
<dbReference type="InterPro" id="IPR011335">
    <property type="entry name" value="Restrct_endonuc-II-like"/>
</dbReference>
<dbReference type="Gene3D" id="1.20.1560.10">
    <property type="entry name" value="ABC transporter type 1, transmembrane domain"/>
    <property type="match status" value="1"/>
</dbReference>
<dbReference type="PROSITE" id="PS00211">
    <property type="entry name" value="ABC_TRANSPORTER_1"/>
    <property type="match status" value="1"/>
</dbReference>
<dbReference type="InterPro" id="IPR003593">
    <property type="entry name" value="AAA+_ATPase"/>
</dbReference>
<dbReference type="EMBL" id="CAJVQB010005839">
    <property type="protein sequence ID" value="CAG8671031.1"/>
    <property type="molecule type" value="Genomic_DNA"/>
</dbReference>
<dbReference type="InterPro" id="IPR017871">
    <property type="entry name" value="ABC_transporter-like_CS"/>
</dbReference>
<proteinExistence type="predicted"/>
<dbReference type="Proteomes" id="UP000789901">
    <property type="component" value="Unassembled WGS sequence"/>
</dbReference>
<evidence type="ECO:0000313" key="10">
    <source>
        <dbReference type="EMBL" id="CAG8671031.1"/>
    </source>
</evidence>
<evidence type="ECO:0000256" key="1">
    <source>
        <dbReference type="ARBA" id="ARBA00004141"/>
    </source>
</evidence>
<dbReference type="SUPFAM" id="SSF90123">
    <property type="entry name" value="ABC transporter transmembrane region"/>
    <property type="match status" value="1"/>
</dbReference>
<keyword evidence="2 7" id="KW-0812">Transmembrane</keyword>